<dbReference type="SMART" id="SM00829">
    <property type="entry name" value="PKS_ER"/>
    <property type="match status" value="1"/>
</dbReference>
<dbReference type="RefSeq" id="WP_397065613.1">
    <property type="nucleotide sequence ID" value="NZ_JBIRYL010000013.1"/>
</dbReference>
<dbReference type="Proteomes" id="UP001611494">
    <property type="component" value="Unassembled WGS sequence"/>
</dbReference>
<feature type="domain" description="Enoyl reductase (ER)" evidence="3">
    <location>
        <begin position="8"/>
        <end position="297"/>
    </location>
</feature>
<dbReference type="Pfam" id="PF00107">
    <property type="entry name" value="ADH_zinc_N"/>
    <property type="match status" value="1"/>
</dbReference>
<dbReference type="PANTHER" id="PTHR48106:SF13">
    <property type="entry name" value="QUINONE OXIDOREDUCTASE-RELATED"/>
    <property type="match status" value="1"/>
</dbReference>
<evidence type="ECO:0000313" key="5">
    <source>
        <dbReference type="Proteomes" id="UP001611494"/>
    </source>
</evidence>
<evidence type="ECO:0000256" key="2">
    <source>
        <dbReference type="ARBA" id="ARBA00023002"/>
    </source>
</evidence>
<keyword evidence="1" id="KW-0521">NADP</keyword>
<dbReference type="SUPFAM" id="SSF51735">
    <property type="entry name" value="NAD(P)-binding Rossmann-fold domains"/>
    <property type="match status" value="1"/>
</dbReference>
<proteinExistence type="predicted"/>
<name>A0ABW7W3P2_9NOCA</name>
<gene>
    <name evidence="4" type="ORF">ACH49Z_26520</name>
</gene>
<dbReference type="EMBL" id="JBIRYL010000013">
    <property type="protein sequence ID" value="MFI2233409.1"/>
    <property type="molecule type" value="Genomic_DNA"/>
</dbReference>
<accession>A0ABW7W3P2</accession>
<dbReference type="InterPro" id="IPR036291">
    <property type="entry name" value="NAD(P)-bd_dom_sf"/>
</dbReference>
<comment type="caution">
    <text evidence="4">The sequence shown here is derived from an EMBL/GenBank/DDBJ whole genome shotgun (WGS) entry which is preliminary data.</text>
</comment>
<reference evidence="4 5" key="1">
    <citation type="submission" date="2024-10" db="EMBL/GenBank/DDBJ databases">
        <title>The Natural Products Discovery Center: Release of the First 8490 Sequenced Strains for Exploring Actinobacteria Biosynthetic Diversity.</title>
        <authorList>
            <person name="Kalkreuter E."/>
            <person name="Kautsar S.A."/>
            <person name="Yang D."/>
            <person name="Bader C.D."/>
            <person name="Teijaro C.N."/>
            <person name="Fluegel L."/>
            <person name="Davis C.M."/>
            <person name="Simpson J.R."/>
            <person name="Lauterbach L."/>
            <person name="Steele A.D."/>
            <person name="Gui C."/>
            <person name="Meng S."/>
            <person name="Li G."/>
            <person name="Viehrig K."/>
            <person name="Ye F."/>
            <person name="Su P."/>
            <person name="Kiefer A.F."/>
            <person name="Nichols A."/>
            <person name="Cepeda A.J."/>
            <person name="Yan W."/>
            <person name="Fan B."/>
            <person name="Jiang Y."/>
            <person name="Adhikari A."/>
            <person name="Zheng C.-J."/>
            <person name="Schuster L."/>
            <person name="Cowan T.M."/>
            <person name="Smanski M.J."/>
            <person name="Chevrette M.G."/>
            <person name="De Carvalho L.P.S."/>
            <person name="Shen B."/>
        </authorList>
    </citation>
    <scope>NUCLEOTIDE SEQUENCE [LARGE SCALE GENOMIC DNA]</scope>
    <source>
        <strain evidence="4 5">NPDC019377</strain>
    </source>
</reference>
<keyword evidence="5" id="KW-1185">Reference proteome</keyword>
<evidence type="ECO:0000256" key="1">
    <source>
        <dbReference type="ARBA" id="ARBA00022857"/>
    </source>
</evidence>
<dbReference type="Gene3D" id="3.40.50.720">
    <property type="entry name" value="NAD(P)-binding Rossmann-like Domain"/>
    <property type="match status" value="1"/>
</dbReference>
<dbReference type="Gene3D" id="3.90.180.10">
    <property type="entry name" value="Medium-chain alcohol dehydrogenases, catalytic domain"/>
    <property type="match status" value="1"/>
</dbReference>
<dbReference type="SUPFAM" id="SSF50129">
    <property type="entry name" value="GroES-like"/>
    <property type="match status" value="1"/>
</dbReference>
<organism evidence="4 5">
    <name type="scientific">Nocardia testacea</name>
    <dbReference type="NCBI Taxonomy" id="248551"/>
    <lineage>
        <taxon>Bacteria</taxon>
        <taxon>Bacillati</taxon>
        <taxon>Actinomycetota</taxon>
        <taxon>Actinomycetes</taxon>
        <taxon>Mycobacteriales</taxon>
        <taxon>Nocardiaceae</taxon>
        <taxon>Nocardia</taxon>
    </lineage>
</organism>
<dbReference type="InterPro" id="IPR011032">
    <property type="entry name" value="GroES-like_sf"/>
</dbReference>
<sequence>MRRIRFTGHPEVVEVPRPAPGPGRLLVRTRLVGVHLGLVRMLRTDPVAEPGGEMVGTVVEIGSGVPESWLGKEVGGVVLEGAYADHVLATPELVTELPGGVDAADALAVVRGGLVALGALRAAGSLAGKSVLVTAAASGTGHLALQIARASGAARVVGAVGTGDKAGFVRECGADAVVTYDEPWTERFDVIADGVGGALVPRAVEALAPYGRLVVFSAGGGTVEAGSLLADHKSVTGFSIGRPARTEPERIEHYRRELWQLLADKAIGPRHTVYPLEQIGAALASVEARRNTGRVAIRMSHGAG</sequence>
<dbReference type="InterPro" id="IPR013149">
    <property type="entry name" value="ADH-like_C"/>
</dbReference>
<evidence type="ECO:0000259" key="3">
    <source>
        <dbReference type="SMART" id="SM00829"/>
    </source>
</evidence>
<evidence type="ECO:0000313" key="4">
    <source>
        <dbReference type="EMBL" id="MFI2233409.1"/>
    </source>
</evidence>
<dbReference type="PANTHER" id="PTHR48106">
    <property type="entry name" value="QUINONE OXIDOREDUCTASE PIG3-RELATED"/>
    <property type="match status" value="1"/>
</dbReference>
<protein>
    <submittedName>
        <fullName evidence="4">Zinc-binding alcohol dehydrogenase family protein</fullName>
    </submittedName>
</protein>
<keyword evidence="2" id="KW-0560">Oxidoreductase</keyword>
<dbReference type="InterPro" id="IPR020843">
    <property type="entry name" value="ER"/>
</dbReference>